<keyword evidence="2" id="KW-1185">Reference proteome</keyword>
<reference evidence="1 2" key="1">
    <citation type="journal article" date="2020" name="Phytopathology">
        <title>Genome Sequence Resources of Colletotrichum truncatum, C. plurivorum, C. musicola, and C. sojae: Four Species Pathogenic to Soybean (Glycine max).</title>
        <authorList>
            <person name="Rogerio F."/>
            <person name="Boufleur T.R."/>
            <person name="Ciampi-Guillardi M."/>
            <person name="Sukno S.A."/>
            <person name="Thon M.R."/>
            <person name="Massola Junior N.S."/>
            <person name="Baroncelli R."/>
        </authorList>
    </citation>
    <scope>NUCLEOTIDE SEQUENCE [LARGE SCALE GENOMIC DNA]</scope>
    <source>
        <strain evidence="1 2">CMES1059</strain>
    </source>
</reference>
<comment type="caution">
    <text evidence="1">The sequence shown here is derived from an EMBL/GenBank/DDBJ whole genome shotgun (WGS) entry which is preliminary data.</text>
</comment>
<evidence type="ECO:0000313" key="1">
    <source>
        <dbReference type="EMBL" id="KAL0929542.1"/>
    </source>
</evidence>
<organism evidence="1 2">
    <name type="scientific">Colletotrichum truncatum</name>
    <name type="common">Anthracnose fungus</name>
    <name type="synonym">Colletotrichum capsici</name>
    <dbReference type="NCBI Taxonomy" id="5467"/>
    <lineage>
        <taxon>Eukaryota</taxon>
        <taxon>Fungi</taxon>
        <taxon>Dikarya</taxon>
        <taxon>Ascomycota</taxon>
        <taxon>Pezizomycotina</taxon>
        <taxon>Sordariomycetes</taxon>
        <taxon>Hypocreomycetidae</taxon>
        <taxon>Glomerellales</taxon>
        <taxon>Glomerellaceae</taxon>
        <taxon>Colletotrichum</taxon>
        <taxon>Colletotrichum truncatum species complex</taxon>
    </lineage>
</organism>
<evidence type="ECO:0000313" key="2">
    <source>
        <dbReference type="Proteomes" id="UP000805649"/>
    </source>
</evidence>
<accession>A0ACC3YCG3</accession>
<dbReference type="Proteomes" id="UP000805649">
    <property type="component" value="Unassembled WGS sequence"/>
</dbReference>
<dbReference type="EMBL" id="VUJX02000016">
    <property type="protein sequence ID" value="KAL0929542.1"/>
    <property type="molecule type" value="Genomic_DNA"/>
</dbReference>
<gene>
    <name evidence="1" type="ORF">CTRU02_215441</name>
</gene>
<proteinExistence type="predicted"/>
<name>A0ACC3YCG3_COLTU</name>
<protein>
    <submittedName>
        <fullName evidence="1">Transposon I factor</fullName>
    </submittedName>
</protein>
<sequence length="492" mass="54821">MDTKLYFEKHIAEAASKGLEAVLELRRLKGLSPSTARQLFVAAIAPTIDYASNVWKHRCRAAQMRVINRIQRIGAQAIIGTFNTVATAVAEAEASIQPAQERFGRKAIKFWVRRQTLPTSHPLRRIRPQSFKRHISPFQKMATAYQDLPVDRLETIEAFPQAPWEDRIRTVVEEDGDRASKAAQTGWAVRAAIGSSARNGIVGYGTAVLLPLSHRRGGSMTTGSTTVGPRTKQNPYTAELMAIAAMLKSLSKRIRYRAIYVFSTNKAAVIAAGGPRQQSGQQQIRHINEAAKTLTSKGNKVTLFWLSAEVESDLKLQAKTAAKESTQQGRTPRKKPTRAYSTTLRSATRRVQKYCRLPEGVGQFSKRVDVALPGKHTRQLYDSFSWKEASILAQLRTGMARLSWYLHQIGAAASEQCACGQAAETVEHFLFRCTQWTVQRAPMIQRTSTHRGNLSFYFGGKTASDPGDWSPYMDVVKFAMATGRFDMQINQT</sequence>